<keyword evidence="2" id="KW-1185">Reference proteome</keyword>
<comment type="caution">
    <text evidence="1">The sequence shown here is derived from an EMBL/GenBank/DDBJ whole genome shotgun (WGS) entry which is preliminary data.</text>
</comment>
<dbReference type="EMBL" id="MAKX01000001">
    <property type="protein sequence ID" value="OCK44440.1"/>
    <property type="molecule type" value="Genomic_DNA"/>
</dbReference>
<reference evidence="1 2" key="1">
    <citation type="submission" date="2016-06" db="EMBL/GenBank/DDBJ databases">
        <title>Draft Genome Sequence of Tenacibaculum soleae UCD-KL19.</title>
        <authorList>
            <person name="Eisen J.A."/>
            <person name="Coil D.A."/>
            <person name="Lujan K.M."/>
        </authorList>
    </citation>
    <scope>NUCLEOTIDE SEQUENCE [LARGE SCALE GENOMIC DNA]</scope>
    <source>
        <strain evidence="1 2">UCD-KL19</strain>
    </source>
</reference>
<gene>
    <name evidence="1" type="ORF">BA195_07135</name>
</gene>
<dbReference type="OrthoDB" id="1523452at2"/>
<dbReference type="Pfam" id="PF08889">
    <property type="entry name" value="WbqC"/>
    <property type="match status" value="1"/>
</dbReference>
<organism evidence="1 2">
    <name type="scientific">Tenacibaculum soleae</name>
    <dbReference type="NCBI Taxonomy" id="447689"/>
    <lineage>
        <taxon>Bacteria</taxon>
        <taxon>Pseudomonadati</taxon>
        <taxon>Bacteroidota</taxon>
        <taxon>Flavobacteriia</taxon>
        <taxon>Flavobacteriales</taxon>
        <taxon>Flavobacteriaceae</taxon>
        <taxon>Tenacibaculum</taxon>
    </lineage>
</organism>
<evidence type="ECO:0000313" key="2">
    <source>
        <dbReference type="Proteomes" id="UP000093186"/>
    </source>
</evidence>
<name>A0A1B9Y3S4_9FLAO</name>
<dbReference type="Proteomes" id="UP000093186">
    <property type="component" value="Unassembled WGS sequence"/>
</dbReference>
<proteinExistence type="predicted"/>
<dbReference type="AlphaFoldDB" id="A0A1B9Y3S4"/>
<protein>
    <recommendedName>
        <fullName evidence="3">WbqC-like protein</fullName>
    </recommendedName>
</protein>
<accession>A0A1B9Y3S4</accession>
<sequence>MSLFIPTYFAPIVQYAAINKSDSVVFEIDDNYQKQTYRNRCYIYGANGKLSLNIPVKHLTKEGRKKTKNTLVDNTVNWQQQHFKSLQSAYRSSPFFEFFEDDIQQIFTKDYIYLQDVNIDTHLFITDALQIDNTYAKTTNYEVLPTIVDYRNLAVAKKGIEIQTEHYIQMFDDKHGFLSNLSILDLLFMEGPNAITFLEKTQLKNR</sequence>
<dbReference type="RefSeq" id="WP_068703816.1">
    <property type="nucleotide sequence ID" value="NZ_MAKX01000001.1"/>
</dbReference>
<evidence type="ECO:0008006" key="3">
    <source>
        <dbReference type="Google" id="ProtNLM"/>
    </source>
</evidence>
<dbReference type="STRING" id="447689.BA195_07135"/>
<evidence type="ECO:0000313" key="1">
    <source>
        <dbReference type="EMBL" id="OCK44440.1"/>
    </source>
</evidence>
<dbReference type="InterPro" id="IPR014985">
    <property type="entry name" value="WbqC"/>
</dbReference>